<proteinExistence type="predicted"/>
<reference evidence="1 2" key="1">
    <citation type="submission" date="2016-05" db="EMBL/GenBank/DDBJ databases">
        <title>Draft Genome Sequence of Algibacter sp. Strain SK-16 Isolated from the Surface Water of Aburatsubo Inlet.</title>
        <authorList>
            <person name="Wong S.-K."/>
            <person name="Yoshizawa S."/>
            <person name="Nakajima Y."/>
            <person name="Ogura Y."/>
            <person name="Tetsuya H."/>
            <person name="Hamasaki K."/>
        </authorList>
    </citation>
    <scope>NUCLEOTIDE SEQUENCE [LARGE SCALE GENOMIC DNA]</scope>
    <source>
        <strain evidence="1 2">SK-16</strain>
    </source>
</reference>
<evidence type="ECO:0000313" key="1">
    <source>
        <dbReference type="EMBL" id="OEJ98819.1"/>
    </source>
</evidence>
<comment type="caution">
    <text evidence="1">The sequence shown here is derived from an EMBL/GenBank/DDBJ whole genome shotgun (WGS) entry which is preliminary data.</text>
</comment>
<evidence type="ECO:0000313" key="2">
    <source>
        <dbReference type="Proteomes" id="UP000095713"/>
    </source>
</evidence>
<gene>
    <name evidence="1" type="ORF">A8C32_06430</name>
</gene>
<organism evidence="1 2">
    <name type="scientific">Flavivirga aquatica</name>
    <dbReference type="NCBI Taxonomy" id="1849968"/>
    <lineage>
        <taxon>Bacteria</taxon>
        <taxon>Pseudomonadati</taxon>
        <taxon>Bacteroidota</taxon>
        <taxon>Flavobacteriia</taxon>
        <taxon>Flavobacteriales</taxon>
        <taxon>Flavobacteriaceae</taxon>
        <taxon>Flavivirga</taxon>
    </lineage>
</organism>
<dbReference type="RefSeq" id="WP_069831502.1">
    <property type="nucleotide sequence ID" value="NZ_MDJD01000054.1"/>
</dbReference>
<dbReference type="STRING" id="1849968.A8C32_06430"/>
<dbReference type="AlphaFoldDB" id="A0A1E5SI66"/>
<protein>
    <recommendedName>
        <fullName evidence="3">Tetratricopeptide repeat protein</fullName>
    </recommendedName>
</protein>
<sequence length="398" mass="47197">MKYINDESLFFEQGTQINITRDLNFLLQDIPNSLRTLIDNHTQKPKDPEYLEQIKTAIKEYPKIGFLYKLLVDEYNDDDELHAKYTISYYEKFPDDFFAKLNMARVFLTQENYNGITSIYGKNISVLYAFPDREQFHYTEIADFIYFIIRYKISVGDIKGALENEKKLAAITSDKGFLEHVNEMIEFYKNELLELNKITVLLSYNFNDVYPELGITPEEIEILDDLRDRLYDIESPSPNFVVELQILVDKYPKNPYFKLFIADYYTKLSNHEAFIENINILLKAHPDFLMAKLEMAQLLLTIEAKDRSELELVNDAVRLLDDNLEFQHIKPYRKLYHIEDALMFYFVVLQIHLKYNKLDLAHNCLNIIKHIEEGSREHFLGRKLIDDYNRGVVFNNYN</sequence>
<accession>A0A1E5SI66</accession>
<dbReference type="Proteomes" id="UP000095713">
    <property type="component" value="Unassembled WGS sequence"/>
</dbReference>
<dbReference type="EMBL" id="MDJD01000054">
    <property type="protein sequence ID" value="OEJ98819.1"/>
    <property type="molecule type" value="Genomic_DNA"/>
</dbReference>
<name>A0A1E5SI66_9FLAO</name>
<evidence type="ECO:0008006" key="3">
    <source>
        <dbReference type="Google" id="ProtNLM"/>
    </source>
</evidence>
<keyword evidence="2" id="KW-1185">Reference proteome</keyword>
<dbReference type="OrthoDB" id="622109at2"/>